<dbReference type="InterPro" id="IPR050276">
    <property type="entry name" value="MshD_Acetyltransferase"/>
</dbReference>
<proteinExistence type="predicted"/>
<dbReference type="SUPFAM" id="SSF55729">
    <property type="entry name" value="Acyl-CoA N-acyltransferases (Nat)"/>
    <property type="match status" value="1"/>
</dbReference>
<sequence>MKYSLRKASIEDKKCIYDLKKNSNYKYVDEIWGWDETYQINDFNDSFIIEELTVIENEGNVIGFYQLSVHPDKINLTEIHIKPEFRGRGIGSELINAFITGARNQRKRLTLGSFKSNTRATELYHRLGFTIFDETATHYMMEIK</sequence>
<dbReference type="PANTHER" id="PTHR43617:SF22">
    <property type="entry name" value="L-AMINO ACID N-ACETYLTRANSFERASE AAAT"/>
    <property type="match status" value="1"/>
</dbReference>
<evidence type="ECO:0000313" key="3">
    <source>
        <dbReference type="Proteomes" id="UP000514720"/>
    </source>
</evidence>
<dbReference type="InterPro" id="IPR000182">
    <property type="entry name" value="GNAT_dom"/>
</dbReference>
<dbReference type="KEGG" id="xcl:G4Z02_05735"/>
<evidence type="ECO:0000313" key="2">
    <source>
        <dbReference type="EMBL" id="QMS85269.1"/>
    </source>
</evidence>
<dbReference type="RefSeq" id="WP_258877059.1">
    <property type="nucleotide sequence ID" value="NZ_CP048914.1"/>
</dbReference>
<dbReference type="AlphaFoldDB" id="A0A7L7KS76"/>
<accession>A0A7L7KS76</accession>
<evidence type="ECO:0000259" key="1">
    <source>
        <dbReference type="PROSITE" id="PS51186"/>
    </source>
</evidence>
<keyword evidence="3" id="KW-1185">Reference proteome</keyword>
<dbReference type="PANTHER" id="PTHR43617">
    <property type="entry name" value="L-AMINO ACID N-ACETYLTRANSFERASE"/>
    <property type="match status" value="1"/>
</dbReference>
<reference evidence="2 3" key="1">
    <citation type="submission" date="2020-02" db="EMBL/GenBank/DDBJ databases">
        <authorList>
            <person name="Zheng R.K."/>
            <person name="Sun C.M."/>
        </authorList>
    </citation>
    <scope>NUCLEOTIDE SEQUENCE [LARGE SCALE GENOMIC DNA]</scope>
    <source>
        <strain evidence="3">zrk13</strain>
    </source>
</reference>
<dbReference type="Pfam" id="PF00583">
    <property type="entry name" value="Acetyltransf_1"/>
    <property type="match status" value="1"/>
</dbReference>
<dbReference type="PROSITE" id="PS51186">
    <property type="entry name" value="GNAT"/>
    <property type="match status" value="1"/>
</dbReference>
<dbReference type="InterPro" id="IPR016181">
    <property type="entry name" value="Acyl_CoA_acyltransferase"/>
</dbReference>
<organism evidence="2 3">
    <name type="scientific">Candidatus Xianfuyuplasma coldseepsis</name>
    <dbReference type="NCBI Taxonomy" id="2782163"/>
    <lineage>
        <taxon>Bacteria</taxon>
        <taxon>Bacillati</taxon>
        <taxon>Mycoplasmatota</taxon>
        <taxon>Mollicutes</taxon>
        <taxon>Candidatus Izemoplasmatales</taxon>
        <taxon>Candidatus Izemoplasmataceae</taxon>
        <taxon>Candidatus Xianfuyuplasma</taxon>
    </lineage>
</organism>
<feature type="domain" description="N-acetyltransferase" evidence="1">
    <location>
        <begin position="3"/>
        <end position="144"/>
    </location>
</feature>
<gene>
    <name evidence="2" type="ORF">G4Z02_05735</name>
</gene>
<dbReference type="Gene3D" id="3.40.630.30">
    <property type="match status" value="1"/>
</dbReference>
<name>A0A7L7KS76_9MOLU</name>
<protein>
    <submittedName>
        <fullName evidence="2">GNAT family N-acetyltransferase</fullName>
    </submittedName>
</protein>
<dbReference type="GO" id="GO:0016747">
    <property type="term" value="F:acyltransferase activity, transferring groups other than amino-acyl groups"/>
    <property type="evidence" value="ECO:0007669"/>
    <property type="project" value="InterPro"/>
</dbReference>
<keyword evidence="2" id="KW-0808">Transferase</keyword>
<dbReference type="CDD" id="cd04301">
    <property type="entry name" value="NAT_SF"/>
    <property type="match status" value="1"/>
</dbReference>
<dbReference type="EMBL" id="CP048914">
    <property type="protein sequence ID" value="QMS85269.1"/>
    <property type="molecule type" value="Genomic_DNA"/>
</dbReference>
<dbReference type="Proteomes" id="UP000514720">
    <property type="component" value="Chromosome"/>
</dbReference>